<dbReference type="InParanoid" id="A2FTM0"/>
<evidence type="ECO:0000313" key="2">
    <source>
        <dbReference type="Proteomes" id="UP000001542"/>
    </source>
</evidence>
<evidence type="ECO:0000313" key="1">
    <source>
        <dbReference type="EMBL" id="EAX91754.1"/>
    </source>
</evidence>
<dbReference type="VEuPathDB" id="TrichDB:TVAG_147550"/>
<dbReference type="EMBL" id="DS114013">
    <property type="protein sequence ID" value="EAX91754.1"/>
    <property type="molecule type" value="Genomic_DNA"/>
</dbReference>
<gene>
    <name evidence="1" type="ORF">TVAG_147550</name>
</gene>
<dbReference type="KEGG" id="tva:4749456"/>
<dbReference type="VEuPathDB" id="TrichDB:TVAGG3_0203960"/>
<dbReference type="RefSeq" id="XP_001304684.1">
    <property type="nucleotide sequence ID" value="XM_001304683.1"/>
</dbReference>
<keyword evidence="2" id="KW-1185">Reference proteome</keyword>
<sequence>MFSKDQIKFTIHTMNLAYFFVFSSITNKSTDILTKFALFLQTCETARASICYALYLLCLDSSKHLIPRFLQTMNCPIGRTIMEQLFTYNTSKEFYILNSQCGQIFVQYFMKSKRYFPEMFMTSIMPLNFQIPTEVVEQKDLLPEKNVNMYLQYIMNMVIRFDSFDPIEKSQFIESNLILLLHHIFRTRNILFNIENYISVRTIDQFCTIISLFFDCTKTIIFDQPFKISLINDSFVDSVLLCMKFIMIAKIPEEFSNVFFNVKNAYNSIISFITRNSSAFTRILACKFRVSLLPAVIISASVLNLPLCTNLTLLKYVAYSTIPATVSAAVLLVRNLPPTNDLAEGMVNQLLAFYVKRTDKQNLRAIESYMTFMTIKIDKNPEFSKKLALASNFLYCYNSLIGYLAYYEENLDSLITLIILISRIKNHEPKVKLQIPYQYLFGKDVVRHLGKQGLEALFDLFIADFVKTGAKCEFQLKMANYSGQTIRNFRIIQQYINNQEIDLQTIEAPNIDEKQSLPWKVNNELVESLTFLNTVYQKDLDHFEEEEIVE</sequence>
<protein>
    <submittedName>
        <fullName evidence="1">Uncharacterized protein</fullName>
    </submittedName>
</protein>
<reference evidence="1" key="2">
    <citation type="journal article" date="2007" name="Science">
        <title>Draft genome sequence of the sexually transmitted pathogen Trichomonas vaginalis.</title>
        <authorList>
            <person name="Carlton J.M."/>
            <person name="Hirt R.P."/>
            <person name="Silva J.C."/>
            <person name="Delcher A.L."/>
            <person name="Schatz M."/>
            <person name="Zhao Q."/>
            <person name="Wortman J.R."/>
            <person name="Bidwell S.L."/>
            <person name="Alsmark U.C.M."/>
            <person name="Besteiro S."/>
            <person name="Sicheritz-Ponten T."/>
            <person name="Noel C.J."/>
            <person name="Dacks J.B."/>
            <person name="Foster P.G."/>
            <person name="Simillion C."/>
            <person name="Van de Peer Y."/>
            <person name="Miranda-Saavedra D."/>
            <person name="Barton G.J."/>
            <person name="Westrop G.D."/>
            <person name="Mueller S."/>
            <person name="Dessi D."/>
            <person name="Fiori P.L."/>
            <person name="Ren Q."/>
            <person name="Paulsen I."/>
            <person name="Zhang H."/>
            <person name="Bastida-Corcuera F.D."/>
            <person name="Simoes-Barbosa A."/>
            <person name="Brown M.T."/>
            <person name="Hayes R.D."/>
            <person name="Mukherjee M."/>
            <person name="Okumura C.Y."/>
            <person name="Schneider R."/>
            <person name="Smith A.J."/>
            <person name="Vanacova S."/>
            <person name="Villalvazo M."/>
            <person name="Haas B.J."/>
            <person name="Pertea M."/>
            <person name="Feldblyum T.V."/>
            <person name="Utterback T.R."/>
            <person name="Shu C.L."/>
            <person name="Osoegawa K."/>
            <person name="de Jong P.J."/>
            <person name="Hrdy I."/>
            <person name="Horvathova L."/>
            <person name="Zubacova Z."/>
            <person name="Dolezal P."/>
            <person name="Malik S.B."/>
            <person name="Logsdon J.M. Jr."/>
            <person name="Henze K."/>
            <person name="Gupta A."/>
            <person name="Wang C.C."/>
            <person name="Dunne R.L."/>
            <person name="Upcroft J.A."/>
            <person name="Upcroft P."/>
            <person name="White O."/>
            <person name="Salzberg S.L."/>
            <person name="Tang P."/>
            <person name="Chiu C.-H."/>
            <person name="Lee Y.-S."/>
            <person name="Embley T.M."/>
            <person name="Coombs G.H."/>
            <person name="Mottram J.C."/>
            <person name="Tachezy J."/>
            <person name="Fraser-Liggett C.M."/>
            <person name="Johnson P.J."/>
        </authorList>
    </citation>
    <scope>NUCLEOTIDE SEQUENCE [LARGE SCALE GENOMIC DNA]</scope>
    <source>
        <strain evidence="1">G3</strain>
    </source>
</reference>
<proteinExistence type="predicted"/>
<reference evidence="1" key="1">
    <citation type="submission" date="2006-10" db="EMBL/GenBank/DDBJ databases">
        <authorList>
            <person name="Amadeo P."/>
            <person name="Zhao Q."/>
            <person name="Wortman J."/>
            <person name="Fraser-Liggett C."/>
            <person name="Carlton J."/>
        </authorList>
    </citation>
    <scope>NUCLEOTIDE SEQUENCE</scope>
    <source>
        <strain evidence="1">G3</strain>
    </source>
</reference>
<dbReference type="AlphaFoldDB" id="A2FTM0"/>
<accession>A2FTM0</accession>
<organism evidence="1 2">
    <name type="scientific">Trichomonas vaginalis (strain ATCC PRA-98 / G3)</name>
    <dbReference type="NCBI Taxonomy" id="412133"/>
    <lineage>
        <taxon>Eukaryota</taxon>
        <taxon>Metamonada</taxon>
        <taxon>Parabasalia</taxon>
        <taxon>Trichomonadida</taxon>
        <taxon>Trichomonadidae</taxon>
        <taxon>Trichomonas</taxon>
    </lineage>
</organism>
<dbReference type="Proteomes" id="UP000001542">
    <property type="component" value="Unassembled WGS sequence"/>
</dbReference>
<name>A2FTM0_TRIV3</name>